<dbReference type="Pfam" id="PF02371">
    <property type="entry name" value="Transposase_20"/>
    <property type="match status" value="1"/>
</dbReference>
<evidence type="ECO:0000313" key="4">
    <source>
        <dbReference type="EMBL" id="AEI14494.1"/>
    </source>
</evidence>
<dbReference type="InterPro" id="IPR002525">
    <property type="entry name" value="Transp_IS110-like_N"/>
</dbReference>
<evidence type="ECO:0000313" key="5">
    <source>
        <dbReference type="Proteomes" id="UP000006621"/>
    </source>
</evidence>
<proteinExistence type="predicted"/>
<evidence type="ECO:0000256" key="1">
    <source>
        <dbReference type="SAM" id="Coils"/>
    </source>
</evidence>
<keyword evidence="5" id="KW-1185">Reference proteome</keyword>
<feature type="coiled-coil region" evidence="1">
    <location>
        <begin position="168"/>
        <end position="195"/>
    </location>
</feature>
<dbReference type="Proteomes" id="UP000006621">
    <property type="component" value="Chromosome"/>
</dbReference>
<dbReference type="Pfam" id="PF01548">
    <property type="entry name" value="DEDD_Tnp_IS110"/>
    <property type="match status" value="1"/>
</dbReference>
<dbReference type="PANTHER" id="PTHR33055:SF3">
    <property type="entry name" value="PUTATIVE TRANSPOSASE FOR IS117-RELATED"/>
    <property type="match status" value="1"/>
</dbReference>
<evidence type="ECO:0000259" key="3">
    <source>
        <dbReference type="Pfam" id="PF02371"/>
    </source>
</evidence>
<dbReference type="GO" id="GO:0004803">
    <property type="term" value="F:transposase activity"/>
    <property type="evidence" value="ECO:0007669"/>
    <property type="project" value="InterPro"/>
</dbReference>
<dbReference type="KEGG" id="fsi:Flexsi_0828"/>
<dbReference type="HOGENOM" id="CLU_036902_5_0_0"/>
<organism evidence="4 5">
    <name type="scientific">Flexistipes sinusarabici (strain ATCC 49648 / DSM 4947 / MAS 10)</name>
    <dbReference type="NCBI Taxonomy" id="717231"/>
    <lineage>
        <taxon>Bacteria</taxon>
        <taxon>Pseudomonadati</taxon>
        <taxon>Deferribacterota</taxon>
        <taxon>Deferribacteres</taxon>
        <taxon>Deferribacterales</taxon>
        <taxon>Flexistipitaceae</taxon>
        <taxon>Flexistipes</taxon>
    </lineage>
</organism>
<dbReference type="eggNOG" id="COG3547">
    <property type="taxonomic scope" value="Bacteria"/>
</dbReference>
<accession>F8E4K8</accession>
<dbReference type="GO" id="GO:0006313">
    <property type="term" value="P:DNA transposition"/>
    <property type="evidence" value="ECO:0007669"/>
    <property type="project" value="InterPro"/>
</dbReference>
<keyword evidence="1" id="KW-0175">Coiled coil</keyword>
<dbReference type="EMBL" id="CP002858">
    <property type="protein sequence ID" value="AEI14494.1"/>
    <property type="molecule type" value="Genomic_DNA"/>
</dbReference>
<evidence type="ECO:0000259" key="2">
    <source>
        <dbReference type="Pfam" id="PF01548"/>
    </source>
</evidence>
<feature type="domain" description="Transposase IS110-like N-terminal" evidence="2">
    <location>
        <begin position="8"/>
        <end position="156"/>
    </location>
</feature>
<dbReference type="OrthoDB" id="3191145at2"/>
<name>F8E4K8_FLESM</name>
<dbReference type="InterPro" id="IPR003346">
    <property type="entry name" value="Transposase_20"/>
</dbReference>
<reference evidence="4 5" key="1">
    <citation type="journal article" date="2011" name="Stand. Genomic Sci.">
        <title>Genome sequence of the moderately thermophilic halophile Flexistipes sinusarabici strain (MAS10).</title>
        <authorList>
            <person name="Lapidus A."/>
            <person name="Chertkov O."/>
            <person name="Nolan M."/>
            <person name="Lucas S."/>
            <person name="Hammon N."/>
            <person name="Deshpande S."/>
            <person name="Cheng J.F."/>
            <person name="Tapia R."/>
            <person name="Han C."/>
            <person name="Goodwin L."/>
            <person name="Pitluck S."/>
            <person name="Liolios K."/>
            <person name="Pagani I."/>
            <person name="Ivanova N."/>
            <person name="Huntemann M."/>
            <person name="Mavromatis K."/>
            <person name="Mikhailova N."/>
            <person name="Pati A."/>
            <person name="Chen A."/>
            <person name="Palaniappan K."/>
            <person name="Land M."/>
            <person name="Hauser L."/>
            <person name="Brambilla E.M."/>
            <person name="Rohde M."/>
            <person name="Abt B."/>
            <person name="Spring S."/>
            <person name="Goker M."/>
            <person name="Bristow J."/>
            <person name="Eisen J.A."/>
            <person name="Markowitz V."/>
            <person name="Hugenholtz P."/>
            <person name="Kyrpides N.C."/>
            <person name="Klenk H.P."/>
            <person name="Woyke T."/>
        </authorList>
    </citation>
    <scope>NUCLEOTIDE SEQUENCE [LARGE SCALE GENOMIC DNA]</scope>
    <source>
        <strain evidence="5">DSM 4947 / MAS 10</strain>
    </source>
</reference>
<gene>
    <name evidence="4" type="ordered locus">Flexsi_0828</name>
</gene>
<dbReference type="AlphaFoldDB" id="F8E4K8"/>
<dbReference type="GO" id="GO:0003677">
    <property type="term" value="F:DNA binding"/>
    <property type="evidence" value="ECO:0007669"/>
    <property type="project" value="InterPro"/>
</dbReference>
<reference evidence="5" key="2">
    <citation type="submission" date="2011-06" db="EMBL/GenBank/DDBJ databases">
        <title>The complete genome of Flexistipes sinusarabici DSM 4947.</title>
        <authorList>
            <person name="Lucas S."/>
            <person name="Han J."/>
            <person name="Lapidus A."/>
            <person name="Bruce D."/>
            <person name="Goodwin L."/>
            <person name="Pitluck S."/>
            <person name="Peters L."/>
            <person name="Kyrpides N."/>
            <person name="Mavromatis K."/>
            <person name="Ivanova N."/>
            <person name="Mikhailova N."/>
            <person name="Chertkov O."/>
            <person name="Detter J.C."/>
            <person name="Tapia R."/>
            <person name="Han C."/>
            <person name="Land M."/>
            <person name="Hauser L."/>
            <person name="Markowitz V."/>
            <person name="Cheng J.-F."/>
            <person name="Hugenholtz P."/>
            <person name="Woyke T."/>
            <person name="Wu D."/>
            <person name="Spring S."/>
            <person name="Schroeder M."/>
            <person name="Brambilla E."/>
            <person name="Klenk H.-P."/>
            <person name="Eisen J.A."/>
        </authorList>
    </citation>
    <scope>NUCLEOTIDE SEQUENCE [LARGE SCALE GENOMIC DNA]</scope>
    <source>
        <strain evidence="5">DSM 4947 / MAS 10</strain>
    </source>
</reference>
<feature type="domain" description="Transposase IS116/IS110/IS902 C-terminal" evidence="3">
    <location>
        <begin position="202"/>
        <end position="287"/>
    </location>
</feature>
<dbReference type="InterPro" id="IPR047650">
    <property type="entry name" value="Transpos_IS110"/>
</dbReference>
<dbReference type="PANTHER" id="PTHR33055">
    <property type="entry name" value="TRANSPOSASE FOR INSERTION SEQUENCE ELEMENT IS1111A"/>
    <property type="match status" value="1"/>
</dbReference>
<protein>
    <submittedName>
        <fullName evidence="4">Transposase IS116/IS110/IS902 family protein</fullName>
    </submittedName>
</protein>
<dbReference type="NCBIfam" id="NF033542">
    <property type="entry name" value="transpos_IS110"/>
    <property type="match status" value="1"/>
</dbReference>
<sequence>MKSYEKVVGIDVSKETLSISLYDGKSHTGYETRNTIKSFFNDFVKKEKGVDFSKVLFMLENTGVYHLRLATHLSKECGYIVSVANPLVIKRYSQMNLKRAKTDKADARLIAEYGYINGGDWLFSPRDIDYYKIDMKLKAVEDFHKQINMLSNQIEAIEYLPFKDNSTLNAYKKLIENFKKEIKKIEKELDILLREKYVEEYKLLSSIPGVGLKLTGVILGKLNGFANFDRGKDVTSFVGICPSIYQSGTSVNGRGKISKKGNGYMRTILYLCSLSACKYNKSCAELYERLVAKGKPKKVALIAVANKLIRQAFGVLKSGKPYDPDHANNLTLVAKNA</sequence>